<dbReference type="Pfam" id="PF11903">
    <property type="entry name" value="ParD_like"/>
    <property type="match status" value="1"/>
</dbReference>
<proteinExistence type="predicted"/>
<reference evidence="2" key="1">
    <citation type="journal article" date="2019" name="Int. J. Syst. Evol. Microbiol.">
        <title>The Global Catalogue of Microorganisms (GCM) 10K type strain sequencing project: providing services to taxonomists for standard genome sequencing and annotation.</title>
        <authorList>
            <consortium name="The Broad Institute Genomics Platform"/>
            <consortium name="The Broad Institute Genome Sequencing Center for Infectious Disease"/>
            <person name="Wu L."/>
            <person name="Ma J."/>
        </authorList>
    </citation>
    <scope>NUCLEOTIDE SEQUENCE [LARGE SCALE GENOMIC DNA]</scope>
    <source>
        <strain evidence="2">CGMCC 1.12371</strain>
    </source>
</reference>
<sequence length="129" mass="13946">MARSVHISEDLHASALSANQAHGRSRGQQLEHWGRLGAALDAGLNTENATCLLGKGAQADAFVARLQGSTSTESAELPLLRERHRRDALEVAAGLRSARSLWAFQEGDLDGYSFSFNPESEFARPGEGW</sequence>
<organism evidence="1 2">
    <name type="scientific">Hydrogenophaga atypica</name>
    <dbReference type="NCBI Taxonomy" id="249409"/>
    <lineage>
        <taxon>Bacteria</taxon>
        <taxon>Pseudomonadati</taxon>
        <taxon>Pseudomonadota</taxon>
        <taxon>Betaproteobacteria</taxon>
        <taxon>Burkholderiales</taxon>
        <taxon>Comamonadaceae</taxon>
        <taxon>Hydrogenophaga</taxon>
    </lineage>
</organism>
<keyword evidence="2" id="KW-1185">Reference proteome</keyword>
<dbReference type="InterPro" id="IPR021831">
    <property type="entry name" value="ParD-like"/>
</dbReference>
<gene>
    <name evidence="1" type="ORF">ACFQPB_23140</name>
</gene>
<accession>A0ABW2QQV1</accession>
<dbReference type="Proteomes" id="UP001596501">
    <property type="component" value="Unassembled WGS sequence"/>
</dbReference>
<dbReference type="RefSeq" id="WP_382228610.1">
    <property type="nucleotide sequence ID" value="NZ_JBHTCA010000047.1"/>
</dbReference>
<dbReference type="EMBL" id="JBHTCA010000047">
    <property type="protein sequence ID" value="MFC7411755.1"/>
    <property type="molecule type" value="Genomic_DNA"/>
</dbReference>
<evidence type="ECO:0000313" key="2">
    <source>
        <dbReference type="Proteomes" id="UP001596501"/>
    </source>
</evidence>
<evidence type="ECO:0000313" key="1">
    <source>
        <dbReference type="EMBL" id="MFC7411755.1"/>
    </source>
</evidence>
<protein>
    <recommendedName>
        <fullName evidence="3">ParD-like antitoxin of type II toxin-antitoxin system</fullName>
    </recommendedName>
</protein>
<evidence type="ECO:0008006" key="3">
    <source>
        <dbReference type="Google" id="ProtNLM"/>
    </source>
</evidence>
<comment type="caution">
    <text evidence="1">The sequence shown here is derived from an EMBL/GenBank/DDBJ whole genome shotgun (WGS) entry which is preliminary data.</text>
</comment>
<name>A0ABW2QQV1_9BURK</name>